<evidence type="ECO:0000259" key="2">
    <source>
        <dbReference type="PROSITE" id="PS50940"/>
    </source>
</evidence>
<evidence type="ECO:0000256" key="1">
    <source>
        <dbReference type="SAM" id="MobiDB-lite"/>
    </source>
</evidence>
<evidence type="ECO:0000313" key="4">
    <source>
        <dbReference type="Proteomes" id="UP001159363"/>
    </source>
</evidence>
<feature type="region of interest" description="Disordered" evidence="1">
    <location>
        <begin position="603"/>
        <end position="630"/>
    </location>
</feature>
<feature type="region of interest" description="Disordered" evidence="1">
    <location>
        <begin position="1"/>
        <end position="23"/>
    </location>
</feature>
<sequence>MYSPGQGETNDCASSPDLSRTLAHGTASTSRTICGFPYFIERSRHWTLALETFSCGRHYSPQVLASRRPRFGVPPLRSQVVPTLASSRLSTLFCKQPDDNSFAINSRNQIPFNNVEDIPTVSPEAGHRMWVKKAPREYYPLGYPNVPNDVTTPVLLHYVPTRTDFHCDRQKYLPGLYADPQIGCRVSMVQRRNARMGETENHRENPPTNDILQHDFHVRKFGSDPTRNRSRLASVQGELFSHCFIVAPLEAKKISPLYGNFDHACQMQKFGFQICRNRSQFAVAEVRNQTPYEKKSCYTFMVTHDAHCPRTLCGEREREREYVCVSQVFHACVHSSAGAVTTRSYSCPLYTLFDQSLLKCNWWFYVDCKTSEKLYDSNIAVAKTYNLVKAVFFPIENEALTAAFVPSVPAEEKQVCELASNIKSATAVAAQRRLELTLRDDGRSISFYRRIVNGAAMNDRSLDPSARCLFSNNLERFPSEPKVDRNTAAQIELLSHHSSKLAPFTKVDVMQEFQEYLVDCEERAADEDYMWLLVRGIPWVQKSCHDQNVLTEKQFNVGTRRLVVRSQRERSTSSLVYGLGSRTGMMGTCCGWIRSVTAKLKTSPTQDREESKMTGASSSTRLTWTSASVS</sequence>
<feature type="compositionally biased region" description="Polar residues" evidence="1">
    <location>
        <begin position="614"/>
        <end position="630"/>
    </location>
</feature>
<dbReference type="InterPro" id="IPR052976">
    <property type="entry name" value="Scoloptoxin-like"/>
</dbReference>
<name>A0ABQ9HZC5_9NEOP</name>
<dbReference type="PANTHER" id="PTHR22933:SF32">
    <property type="entry name" value="MIND THE GAP, ISOFORM E"/>
    <property type="match status" value="1"/>
</dbReference>
<dbReference type="PROSITE" id="PS50940">
    <property type="entry name" value="CHIT_BIND_II"/>
    <property type="match status" value="1"/>
</dbReference>
<dbReference type="InterPro" id="IPR002557">
    <property type="entry name" value="Chitin-bd_dom"/>
</dbReference>
<dbReference type="EMBL" id="JARBHB010000003">
    <property type="protein sequence ID" value="KAJ8889725.1"/>
    <property type="molecule type" value="Genomic_DNA"/>
</dbReference>
<dbReference type="Proteomes" id="UP001159363">
    <property type="component" value="Chromosome 3"/>
</dbReference>
<gene>
    <name evidence="3" type="ORF">PR048_009226</name>
</gene>
<feature type="domain" description="Chitin-binding type-2" evidence="2">
    <location>
        <begin position="310"/>
        <end position="370"/>
    </location>
</feature>
<keyword evidence="4" id="KW-1185">Reference proteome</keyword>
<organism evidence="3 4">
    <name type="scientific">Dryococelus australis</name>
    <dbReference type="NCBI Taxonomy" id="614101"/>
    <lineage>
        <taxon>Eukaryota</taxon>
        <taxon>Metazoa</taxon>
        <taxon>Ecdysozoa</taxon>
        <taxon>Arthropoda</taxon>
        <taxon>Hexapoda</taxon>
        <taxon>Insecta</taxon>
        <taxon>Pterygota</taxon>
        <taxon>Neoptera</taxon>
        <taxon>Polyneoptera</taxon>
        <taxon>Phasmatodea</taxon>
        <taxon>Verophasmatodea</taxon>
        <taxon>Anareolatae</taxon>
        <taxon>Phasmatidae</taxon>
        <taxon>Eurycanthinae</taxon>
        <taxon>Dryococelus</taxon>
    </lineage>
</organism>
<dbReference type="InterPro" id="IPR036508">
    <property type="entry name" value="Chitin-bd_dom_sf"/>
</dbReference>
<accession>A0ABQ9HZC5</accession>
<comment type="caution">
    <text evidence="3">The sequence shown here is derived from an EMBL/GenBank/DDBJ whole genome shotgun (WGS) entry which is preliminary data.</text>
</comment>
<reference evidence="3 4" key="1">
    <citation type="submission" date="2023-02" db="EMBL/GenBank/DDBJ databases">
        <title>LHISI_Scaffold_Assembly.</title>
        <authorList>
            <person name="Stuart O.P."/>
            <person name="Cleave R."/>
            <person name="Magrath M.J.L."/>
            <person name="Mikheyev A.S."/>
        </authorList>
    </citation>
    <scope>NUCLEOTIDE SEQUENCE [LARGE SCALE GENOMIC DNA]</scope>
    <source>
        <strain evidence="3">Daus_M_001</strain>
        <tissue evidence="3">Leg muscle</tissue>
    </source>
</reference>
<dbReference type="PANTHER" id="PTHR22933">
    <property type="entry name" value="FI18007P1-RELATED"/>
    <property type="match status" value="1"/>
</dbReference>
<feature type="compositionally biased region" description="Polar residues" evidence="1">
    <location>
        <begin position="1"/>
        <end position="18"/>
    </location>
</feature>
<proteinExistence type="predicted"/>
<protein>
    <recommendedName>
        <fullName evidence="2">Chitin-binding type-2 domain-containing protein</fullName>
    </recommendedName>
</protein>
<evidence type="ECO:0000313" key="3">
    <source>
        <dbReference type="EMBL" id="KAJ8889725.1"/>
    </source>
</evidence>
<dbReference type="SUPFAM" id="SSF57625">
    <property type="entry name" value="Invertebrate chitin-binding proteins"/>
    <property type="match status" value="1"/>
</dbReference>